<keyword evidence="2" id="KW-1185">Reference proteome</keyword>
<protein>
    <recommendedName>
        <fullName evidence="3">DUF3349 domain-containing protein</fullName>
    </recommendedName>
</protein>
<dbReference type="STRING" id="273678.RS84_02720"/>
<evidence type="ECO:0000313" key="1">
    <source>
        <dbReference type="EMBL" id="KJL46097.1"/>
    </source>
</evidence>
<dbReference type="Gene3D" id="1.10.10.2390">
    <property type="match status" value="2"/>
</dbReference>
<gene>
    <name evidence="1" type="ORF">RS84_02720</name>
</gene>
<accession>A0A0M2HNQ3</accession>
<name>A0A0M2HNQ3_9MICO</name>
<dbReference type="Pfam" id="PF11829">
    <property type="entry name" value="DUF3349"/>
    <property type="match status" value="2"/>
</dbReference>
<evidence type="ECO:0000313" key="2">
    <source>
        <dbReference type="Proteomes" id="UP000033900"/>
    </source>
</evidence>
<organism evidence="1 2">
    <name type="scientific">Microbacterium hydrocarbonoxydans</name>
    <dbReference type="NCBI Taxonomy" id="273678"/>
    <lineage>
        <taxon>Bacteria</taxon>
        <taxon>Bacillati</taxon>
        <taxon>Actinomycetota</taxon>
        <taxon>Actinomycetes</taxon>
        <taxon>Micrococcales</taxon>
        <taxon>Microbacteriaceae</taxon>
        <taxon>Microbacterium</taxon>
    </lineage>
</organism>
<sequence length="211" mass="23462">MPDSVVSSILRWLRAGYPEGVPPKDYYPLLALLRDTLSREEFEEVITRIESLDADPIRVRDIRAAIEHVTSERPGDDDVRAVAARLAAVGWPLSGGARKRAQQHAAEYPVDPAPVHANPVQRALAWLRAGYPDGIPSTDYVPILALLRRRLNDDEVREVADALISHDIEEDGVVSRVEAQVLMTKILGELPSDEDLHRVEARLAESGWNLV</sequence>
<comment type="caution">
    <text evidence="1">The sequence shown here is derived from an EMBL/GenBank/DDBJ whole genome shotgun (WGS) entry which is preliminary data.</text>
</comment>
<dbReference type="AlphaFoldDB" id="A0A0M2HNQ3"/>
<dbReference type="RefSeq" id="WP_235281495.1">
    <property type="nucleotide sequence ID" value="NZ_CP158847.1"/>
</dbReference>
<dbReference type="Gene3D" id="6.10.140.2080">
    <property type="match status" value="2"/>
</dbReference>
<dbReference type="EMBL" id="JYJB01000010">
    <property type="protein sequence ID" value="KJL46097.1"/>
    <property type="molecule type" value="Genomic_DNA"/>
</dbReference>
<dbReference type="PATRIC" id="fig|273678.4.peg.2723"/>
<reference evidence="1 2" key="1">
    <citation type="submission" date="2015-02" db="EMBL/GenBank/DDBJ databases">
        <title>Draft genome sequences of ten Microbacterium spp. with emphasis on heavy metal contaminated environments.</title>
        <authorList>
            <person name="Corretto E."/>
        </authorList>
    </citation>
    <scope>NUCLEOTIDE SEQUENCE [LARGE SCALE GENOMIC DNA]</scope>
    <source>
        <strain evidence="1 2">SA35</strain>
    </source>
</reference>
<dbReference type="Proteomes" id="UP000033900">
    <property type="component" value="Unassembled WGS sequence"/>
</dbReference>
<evidence type="ECO:0008006" key="3">
    <source>
        <dbReference type="Google" id="ProtNLM"/>
    </source>
</evidence>
<proteinExistence type="predicted"/>
<dbReference type="InterPro" id="IPR021784">
    <property type="entry name" value="DUF3349"/>
</dbReference>